<comment type="caution">
    <text evidence="2">The sequence shown here is derived from an EMBL/GenBank/DDBJ whole genome shotgun (WGS) entry which is preliminary data.</text>
</comment>
<accession>A0A117NGI6</accession>
<gene>
    <name evidence="2" type="ORF">ABT39_MTgene6290</name>
</gene>
<evidence type="ECO:0000256" key="1">
    <source>
        <dbReference type="SAM" id="MobiDB-lite"/>
    </source>
</evidence>
<sequence length="97" mass="10749">MELEILRERRLLNGASVDSSFCSTMGRPLSLHLVRPLTVIYSTGPKPAVVTTGRRSKDTSDPFPTEASRPQRTILEEGPRSLVYSPTDAAFEMITNK</sequence>
<geneLocation type="mitochondrion" evidence="2"/>
<keyword evidence="2" id="KW-0496">Mitochondrion</keyword>
<name>A0A117NGI6_PICGL</name>
<proteinExistence type="predicted"/>
<dbReference type="EMBL" id="LKAM01000009">
    <property type="protein sequence ID" value="KUM46835.1"/>
    <property type="molecule type" value="Genomic_DNA"/>
</dbReference>
<dbReference type="AlphaFoldDB" id="A0A117NGI6"/>
<reference evidence="2" key="1">
    <citation type="journal article" date="2015" name="Genome Biol. Evol.">
        <title>Organellar Genomes of White Spruce (Picea glauca): Assembly and Annotation.</title>
        <authorList>
            <person name="Jackman S.D."/>
            <person name="Warren R.L."/>
            <person name="Gibb E.A."/>
            <person name="Vandervalk B.P."/>
            <person name="Mohamadi H."/>
            <person name="Chu J."/>
            <person name="Raymond A."/>
            <person name="Pleasance S."/>
            <person name="Coope R."/>
            <person name="Wildung M.R."/>
            <person name="Ritland C.E."/>
            <person name="Bousquet J."/>
            <person name="Jones S.J."/>
            <person name="Bohlmann J."/>
            <person name="Birol I."/>
        </authorList>
    </citation>
    <scope>NUCLEOTIDE SEQUENCE [LARGE SCALE GENOMIC DNA]</scope>
    <source>
        <tissue evidence="2">Flushing bud</tissue>
    </source>
</reference>
<organism evidence="2">
    <name type="scientific">Picea glauca</name>
    <name type="common">White spruce</name>
    <name type="synonym">Pinus glauca</name>
    <dbReference type="NCBI Taxonomy" id="3330"/>
    <lineage>
        <taxon>Eukaryota</taxon>
        <taxon>Viridiplantae</taxon>
        <taxon>Streptophyta</taxon>
        <taxon>Embryophyta</taxon>
        <taxon>Tracheophyta</taxon>
        <taxon>Spermatophyta</taxon>
        <taxon>Pinopsida</taxon>
        <taxon>Pinidae</taxon>
        <taxon>Conifers I</taxon>
        <taxon>Pinales</taxon>
        <taxon>Pinaceae</taxon>
        <taxon>Picea</taxon>
    </lineage>
</organism>
<protein>
    <submittedName>
        <fullName evidence="2">Uncharacterized protein</fullName>
    </submittedName>
</protein>
<evidence type="ECO:0000313" key="2">
    <source>
        <dbReference type="EMBL" id="KUM46835.1"/>
    </source>
</evidence>
<feature type="region of interest" description="Disordered" evidence="1">
    <location>
        <begin position="45"/>
        <end position="70"/>
    </location>
</feature>